<accession>A0A8T0H9W7</accession>
<evidence type="ECO:0000313" key="2">
    <source>
        <dbReference type="Proteomes" id="UP000822688"/>
    </source>
</evidence>
<gene>
    <name evidence="1" type="ORF">KC19_7G114100</name>
</gene>
<proteinExistence type="predicted"/>
<keyword evidence="2" id="KW-1185">Reference proteome</keyword>
<name>A0A8T0H9W7_CERPU</name>
<reference evidence="1" key="1">
    <citation type="submission" date="2020-06" db="EMBL/GenBank/DDBJ databases">
        <title>WGS assembly of Ceratodon purpureus strain R40.</title>
        <authorList>
            <person name="Carey S.B."/>
            <person name="Jenkins J."/>
            <person name="Shu S."/>
            <person name="Lovell J.T."/>
            <person name="Sreedasyam A."/>
            <person name="Maumus F."/>
            <person name="Tiley G.P."/>
            <person name="Fernandez-Pozo N."/>
            <person name="Barry K."/>
            <person name="Chen C."/>
            <person name="Wang M."/>
            <person name="Lipzen A."/>
            <person name="Daum C."/>
            <person name="Saski C.A."/>
            <person name="Payton A.C."/>
            <person name="Mcbreen J.C."/>
            <person name="Conrad R.E."/>
            <person name="Kollar L.M."/>
            <person name="Olsson S."/>
            <person name="Huttunen S."/>
            <person name="Landis J.B."/>
            <person name="Wickett N.J."/>
            <person name="Johnson M.G."/>
            <person name="Rensing S.A."/>
            <person name="Grimwood J."/>
            <person name="Schmutz J."/>
            <person name="Mcdaniel S.F."/>
        </authorList>
    </citation>
    <scope>NUCLEOTIDE SEQUENCE</scope>
    <source>
        <strain evidence="1">R40</strain>
    </source>
</reference>
<sequence length="91" mass="10250">MVESNMLLRDIFCCTPVHVFIALSVFSHPSMQTETLVKLVSPGFAESGLYSVGIRLLGVWLLKQNEENADQESCNSVLRYGFCLAQFESRF</sequence>
<dbReference type="EMBL" id="CM026428">
    <property type="protein sequence ID" value="KAG0567144.1"/>
    <property type="molecule type" value="Genomic_DNA"/>
</dbReference>
<protein>
    <submittedName>
        <fullName evidence="1">Uncharacterized protein</fullName>
    </submittedName>
</protein>
<organism evidence="1 2">
    <name type="scientific">Ceratodon purpureus</name>
    <name type="common">Fire moss</name>
    <name type="synonym">Dicranum purpureum</name>
    <dbReference type="NCBI Taxonomy" id="3225"/>
    <lineage>
        <taxon>Eukaryota</taxon>
        <taxon>Viridiplantae</taxon>
        <taxon>Streptophyta</taxon>
        <taxon>Embryophyta</taxon>
        <taxon>Bryophyta</taxon>
        <taxon>Bryophytina</taxon>
        <taxon>Bryopsida</taxon>
        <taxon>Dicranidae</taxon>
        <taxon>Pseudoditrichales</taxon>
        <taxon>Ditrichaceae</taxon>
        <taxon>Ceratodon</taxon>
    </lineage>
</organism>
<evidence type="ECO:0000313" key="1">
    <source>
        <dbReference type="EMBL" id="KAG0567144.1"/>
    </source>
</evidence>
<dbReference type="Proteomes" id="UP000822688">
    <property type="component" value="Chromosome 7"/>
</dbReference>
<dbReference type="AlphaFoldDB" id="A0A8T0H9W7"/>
<comment type="caution">
    <text evidence="1">The sequence shown here is derived from an EMBL/GenBank/DDBJ whole genome shotgun (WGS) entry which is preliminary data.</text>
</comment>